<dbReference type="EMBL" id="NPEV01000003">
    <property type="protein sequence ID" value="RAI29610.1"/>
    <property type="molecule type" value="Genomic_DNA"/>
</dbReference>
<evidence type="ECO:0000313" key="1">
    <source>
        <dbReference type="EMBL" id="RAI29610.1"/>
    </source>
</evidence>
<evidence type="ECO:0008006" key="3">
    <source>
        <dbReference type="Google" id="ProtNLM"/>
    </source>
</evidence>
<dbReference type="OrthoDB" id="8905497at2"/>
<keyword evidence="2" id="KW-1185">Reference proteome</keyword>
<comment type="caution">
    <text evidence="1">The sequence shown here is derived from an EMBL/GenBank/DDBJ whole genome shotgun (WGS) entry which is preliminary data.</text>
</comment>
<dbReference type="RefSeq" id="WP_111432773.1">
    <property type="nucleotide sequence ID" value="NZ_JACIGG010000012.1"/>
</dbReference>
<dbReference type="Proteomes" id="UP000249299">
    <property type="component" value="Unassembled WGS sequence"/>
</dbReference>
<dbReference type="PROSITE" id="PS51257">
    <property type="entry name" value="PROKAR_LIPOPROTEIN"/>
    <property type="match status" value="1"/>
</dbReference>
<gene>
    <name evidence="1" type="ORF">CH339_02910</name>
</gene>
<sequence length="339" mass="37047">MPSPIARRLWPALVLALLLGACDREPPKHWMTDTKVPFVDYGLFWMDNDRLLFQRMEYDAKREEKDNPWAAFTFPLTVWSAGGGEETLATSDLTKPCYAGGTLSYRVEADGADGTFFFGKPGEMAETPLSAEEEGQVFNPFTCGFEKRSDGLDEHILVPLRPGDGLIDLGRRRTADPGRLMTPDGQAITLPFSQGNVKPEGISVDGTGYLVFARTKKGADCRHVWRLVPGEGASEEACLPEMKSSRVVKTALGWALDKREYDRDGGIGDSGIFLVPPDSDPIKLAAGFTENLAVSPNGCRLAFGQAKDLNTSCMDGTYKQKTVKVIDLCGLKGEILKGE</sequence>
<proteinExistence type="predicted"/>
<protein>
    <recommendedName>
        <fullName evidence="3">Lipoprotein</fullName>
    </recommendedName>
</protein>
<name>A0A327JSW3_9HYPH</name>
<accession>A0A327JSW3</accession>
<dbReference type="AlphaFoldDB" id="A0A327JSW3"/>
<evidence type="ECO:0000313" key="2">
    <source>
        <dbReference type="Proteomes" id="UP000249299"/>
    </source>
</evidence>
<organism evidence="1 2">
    <name type="scientific">Rhodobium orientis</name>
    <dbReference type="NCBI Taxonomy" id="34017"/>
    <lineage>
        <taxon>Bacteria</taxon>
        <taxon>Pseudomonadati</taxon>
        <taxon>Pseudomonadota</taxon>
        <taxon>Alphaproteobacteria</taxon>
        <taxon>Hyphomicrobiales</taxon>
        <taxon>Rhodobiaceae</taxon>
        <taxon>Rhodobium</taxon>
    </lineage>
</organism>
<reference evidence="1 2" key="1">
    <citation type="submission" date="2017-07" db="EMBL/GenBank/DDBJ databases">
        <title>Draft Genome Sequences of Select Purple Nonsulfur Bacteria.</title>
        <authorList>
            <person name="Lasarre B."/>
            <person name="Mckinlay J.B."/>
        </authorList>
    </citation>
    <scope>NUCLEOTIDE SEQUENCE [LARGE SCALE GENOMIC DNA]</scope>
    <source>
        <strain evidence="1 2">DSM 11290</strain>
    </source>
</reference>